<feature type="domain" description="Cyclophilin-like" evidence="3">
    <location>
        <begin position="91"/>
        <end position="192"/>
    </location>
</feature>
<dbReference type="EMBL" id="MWWZ01000004">
    <property type="protein sequence ID" value="OZG69416.1"/>
    <property type="molecule type" value="Genomic_DNA"/>
</dbReference>
<reference evidence="4 5" key="1">
    <citation type="journal article" date="2017" name="BMC Genomics">
        <title>Comparative genomic and phylogenomic analyses of the Bifidobacteriaceae family.</title>
        <authorList>
            <person name="Lugli G.A."/>
            <person name="Milani C."/>
            <person name="Turroni F."/>
            <person name="Duranti S."/>
            <person name="Mancabelli L."/>
            <person name="Mangifesta M."/>
            <person name="Ferrario C."/>
            <person name="Modesto M."/>
            <person name="Mattarelli P."/>
            <person name="Jiri K."/>
            <person name="van Sinderen D."/>
            <person name="Ventura M."/>
        </authorList>
    </citation>
    <scope>NUCLEOTIDE SEQUENCE [LARGE SCALE GENOMIC DNA]</scope>
    <source>
        <strain evidence="4 5">DSM 100216</strain>
    </source>
</reference>
<evidence type="ECO:0000259" key="3">
    <source>
        <dbReference type="Pfam" id="PF18050"/>
    </source>
</evidence>
<dbReference type="InterPro" id="IPR041183">
    <property type="entry name" value="Cyclophilin-like"/>
</dbReference>
<feature type="region of interest" description="Disordered" evidence="1">
    <location>
        <begin position="33"/>
        <end position="87"/>
    </location>
</feature>
<sequence length="195" mass="20255">MTQDEYSTDSRRRTAAVCGALLAAMLLLGACGAAQTSDGSSDTNTGGGASSSSPAQDSTTSTDDSTTTQEEDETMHNDTTTAQRISVQDENGTTVVFELNDSSAATDLLGQLPMTVAVENFSTNEKIFYPDALDVSDTPLASVAVGTLAYYEPWGDVVMFYGSYNANSALYELGHVVSGGDAITNLSGTITIAAE</sequence>
<feature type="compositionally biased region" description="Low complexity" evidence="1">
    <location>
        <begin position="33"/>
        <end position="68"/>
    </location>
</feature>
<dbReference type="InterPro" id="IPR029000">
    <property type="entry name" value="Cyclophilin-like_dom_sf"/>
</dbReference>
<proteinExistence type="predicted"/>
<evidence type="ECO:0000256" key="1">
    <source>
        <dbReference type="SAM" id="MobiDB-lite"/>
    </source>
</evidence>
<evidence type="ECO:0000256" key="2">
    <source>
        <dbReference type="SAM" id="SignalP"/>
    </source>
</evidence>
<dbReference type="Gene3D" id="2.40.100.20">
    <property type="match status" value="1"/>
</dbReference>
<name>A0A261GET1_9BIFI</name>
<evidence type="ECO:0000313" key="4">
    <source>
        <dbReference type="EMBL" id="OZG69416.1"/>
    </source>
</evidence>
<dbReference type="RefSeq" id="WP_211279909.1">
    <property type="nucleotide sequence ID" value="NZ_CP062938.1"/>
</dbReference>
<dbReference type="Pfam" id="PF18050">
    <property type="entry name" value="Cyclophil_like2"/>
    <property type="match status" value="1"/>
</dbReference>
<evidence type="ECO:0000313" key="5">
    <source>
        <dbReference type="Proteomes" id="UP000216057"/>
    </source>
</evidence>
<feature type="compositionally biased region" description="Polar residues" evidence="1">
    <location>
        <begin position="77"/>
        <end position="87"/>
    </location>
</feature>
<organism evidence="4 5">
    <name type="scientific">Bifidobacterium eulemuris</name>
    <dbReference type="NCBI Taxonomy" id="1765219"/>
    <lineage>
        <taxon>Bacteria</taxon>
        <taxon>Bacillati</taxon>
        <taxon>Actinomycetota</taxon>
        <taxon>Actinomycetes</taxon>
        <taxon>Bifidobacteriales</taxon>
        <taxon>Bifidobacteriaceae</taxon>
        <taxon>Bifidobacterium</taxon>
    </lineage>
</organism>
<keyword evidence="2" id="KW-0732">Signal</keyword>
<accession>A0A261GET1</accession>
<comment type="caution">
    <text evidence="4">The sequence shown here is derived from an EMBL/GenBank/DDBJ whole genome shotgun (WGS) entry which is preliminary data.</text>
</comment>
<feature type="signal peptide" evidence="2">
    <location>
        <begin position="1"/>
        <end position="33"/>
    </location>
</feature>
<dbReference type="SUPFAM" id="SSF50891">
    <property type="entry name" value="Cyclophilin-like"/>
    <property type="match status" value="1"/>
</dbReference>
<dbReference type="Proteomes" id="UP000216057">
    <property type="component" value="Unassembled WGS sequence"/>
</dbReference>
<feature type="chain" id="PRO_5012175814" description="Cyclophilin-like domain-containing protein" evidence="2">
    <location>
        <begin position="34"/>
        <end position="195"/>
    </location>
</feature>
<protein>
    <recommendedName>
        <fullName evidence="3">Cyclophilin-like domain-containing protein</fullName>
    </recommendedName>
</protein>
<dbReference type="AlphaFoldDB" id="A0A261GET1"/>
<gene>
    <name evidence="4" type="ORF">BEUL_0822</name>
</gene>